<protein>
    <submittedName>
        <fullName evidence="1">Uncharacterized protein</fullName>
    </submittedName>
</protein>
<dbReference type="InterPro" id="IPR019500">
    <property type="entry name" value="Pep_S46"/>
</dbReference>
<feature type="non-terminal residue" evidence="1">
    <location>
        <position position="1"/>
    </location>
</feature>
<sequence length="44" mass="5057">ATINDYAYSERYSRSIAVDIRYVLWVVKYIAGADELLREMGVGE</sequence>
<dbReference type="GO" id="GO:0070009">
    <property type="term" value="F:serine-type aminopeptidase activity"/>
    <property type="evidence" value="ECO:0007669"/>
    <property type="project" value="InterPro"/>
</dbReference>
<organism evidence="1">
    <name type="scientific">Caldithrix abyssi</name>
    <dbReference type="NCBI Taxonomy" id="187145"/>
    <lineage>
        <taxon>Bacteria</taxon>
        <taxon>Pseudomonadati</taxon>
        <taxon>Calditrichota</taxon>
        <taxon>Calditrichia</taxon>
        <taxon>Calditrichales</taxon>
        <taxon>Calditrichaceae</taxon>
        <taxon>Caldithrix</taxon>
    </lineage>
</organism>
<evidence type="ECO:0000313" key="1">
    <source>
        <dbReference type="EMBL" id="HED09303.1"/>
    </source>
</evidence>
<accession>A0A7V1LJX1</accession>
<dbReference type="EMBL" id="DRLD01000033">
    <property type="protein sequence ID" value="HED09303.1"/>
    <property type="molecule type" value="Genomic_DNA"/>
</dbReference>
<dbReference type="AlphaFoldDB" id="A0A7V1LJX1"/>
<dbReference type="Proteomes" id="UP000886005">
    <property type="component" value="Unassembled WGS sequence"/>
</dbReference>
<dbReference type="GO" id="GO:0008239">
    <property type="term" value="F:dipeptidyl-peptidase activity"/>
    <property type="evidence" value="ECO:0007669"/>
    <property type="project" value="InterPro"/>
</dbReference>
<reference evidence="1" key="1">
    <citation type="journal article" date="2020" name="mSystems">
        <title>Genome- and Community-Level Interaction Insights into Carbon Utilization and Element Cycling Functions of Hydrothermarchaeota in Hydrothermal Sediment.</title>
        <authorList>
            <person name="Zhou Z."/>
            <person name="Liu Y."/>
            <person name="Xu W."/>
            <person name="Pan J."/>
            <person name="Luo Z.H."/>
            <person name="Li M."/>
        </authorList>
    </citation>
    <scope>NUCLEOTIDE SEQUENCE [LARGE SCALE GENOMIC DNA]</scope>
    <source>
        <strain evidence="1">HyVt-456</strain>
    </source>
</reference>
<name>A0A7V1LJX1_CALAY</name>
<gene>
    <name evidence="1" type="ORF">ENJ10_01310</name>
</gene>
<proteinExistence type="predicted"/>
<comment type="caution">
    <text evidence="1">The sequence shown here is derived from an EMBL/GenBank/DDBJ whole genome shotgun (WGS) entry which is preliminary data.</text>
</comment>
<dbReference type="Pfam" id="PF10459">
    <property type="entry name" value="Peptidase_S46"/>
    <property type="match status" value="1"/>
</dbReference>